<feature type="non-terminal residue" evidence="3">
    <location>
        <position position="1"/>
    </location>
</feature>
<keyword evidence="2" id="KW-0472">Membrane</keyword>
<gene>
    <name evidence="3" type="ORF">OJ962_34310</name>
</gene>
<feature type="region of interest" description="Disordered" evidence="1">
    <location>
        <begin position="1"/>
        <end position="83"/>
    </location>
</feature>
<feature type="non-terminal residue" evidence="3">
    <location>
        <position position="178"/>
    </location>
</feature>
<keyword evidence="4" id="KW-1185">Reference proteome</keyword>
<proteinExistence type="predicted"/>
<feature type="compositionally biased region" description="Low complexity" evidence="1">
    <location>
        <begin position="151"/>
        <end position="178"/>
    </location>
</feature>
<comment type="caution">
    <text evidence="3">The sequence shown here is derived from an EMBL/GenBank/DDBJ whole genome shotgun (WGS) entry which is preliminary data.</text>
</comment>
<feature type="region of interest" description="Disordered" evidence="1">
    <location>
        <begin position="145"/>
        <end position="178"/>
    </location>
</feature>
<evidence type="ECO:0000313" key="3">
    <source>
        <dbReference type="EMBL" id="MDA0142610.1"/>
    </source>
</evidence>
<dbReference type="EMBL" id="JAPCID010000128">
    <property type="protein sequence ID" value="MDA0142610.1"/>
    <property type="molecule type" value="Genomic_DNA"/>
</dbReference>
<keyword evidence="2" id="KW-0812">Transmembrane</keyword>
<sequence length="178" mass="17397">TAAGPAAAAAPQPSPRATSAGADTARPATGDVDAPRAGVDALLARPDASTPDPAPAAADTPPPSGGSSRPAAARAARPPIKKPGAFPVIAGSCGLFFAILALLGFQMRAGKDPAIGKGEPVQLAAATPQPRQIIRRRVIITRIVEHRPRRAPATSAPATGGGSAPASPSAPATSAPAP</sequence>
<protein>
    <submittedName>
        <fullName evidence="3">Uncharacterized protein</fullName>
    </submittedName>
</protein>
<keyword evidence="2" id="KW-1133">Transmembrane helix</keyword>
<feature type="compositionally biased region" description="Low complexity" evidence="1">
    <location>
        <begin position="1"/>
        <end position="20"/>
    </location>
</feature>
<reference evidence="3" key="1">
    <citation type="submission" date="2022-10" db="EMBL/GenBank/DDBJ databases">
        <title>The WGS of Solirubrobacter sp. CPCC 204708.</title>
        <authorList>
            <person name="Jiang Z."/>
        </authorList>
    </citation>
    <scope>NUCLEOTIDE SEQUENCE</scope>
    <source>
        <strain evidence="3">CPCC 204708</strain>
    </source>
</reference>
<accession>A0ABT4RVV8</accession>
<evidence type="ECO:0000313" key="4">
    <source>
        <dbReference type="Proteomes" id="UP001147700"/>
    </source>
</evidence>
<feature type="transmembrane region" description="Helical" evidence="2">
    <location>
        <begin position="84"/>
        <end position="105"/>
    </location>
</feature>
<evidence type="ECO:0000256" key="1">
    <source>
        <dbReference type="SAM" id="MobiDB-lite"/>
    </source>
</evidence>
<feature type="compositionally biased region" description="Low complexity" evidence="1">
    <location>
        <begin position="46"/>
        <end position="83"/>
    </location>
</feature>
<name>A0ABT4RVV8_9ACTN</name>
<evidence type="ECO:0000256" key="2">
    <source>
        <dbReference type="SAM" id="Phobius"/>
    </source>
</evidence>
<organism evidence="3 4">
    <name type="scientific">Solirubrobacter deserti</name>
    <dbReference type="NCBI Taxonomy" id="2282478"/>
    <lineage>
        <taxon>Bacteria</taxon>
        <taxon>Bacillati</taxon>
        <taxon>Actinomycetota</taxon>
        <taxon>Thermoleophilia</taxon>
        <taxon>Solirubrobacterales</taxon>
        <taxon>Solirubrobacteraceae</taxon>
        <taxon>Solirubrobacter</taxon>
    </lineage>
</organism>
<dbReference type="Proteomes" id="UP001147700">
    <property type="component" value="Unassembled WGS sequence"/>
</dbReference>